<comment type="similarity">
    <text evidence="3">Belongs to the PIGC family.</text>
</comment>
<accession>A0A8H3I8P9</accession>
<feature type="region of interest" description="Disordered" evidence="8">
    <location>
        <begin position="198"/>
        <end position="223"/>
    </location>
</feature>
<reference evidence="10" key="1">
    <citation type="submission" date="2021-03" db="EMBL/GenBank/DDBJ databases">
        <authorList>
            <person name="Tagirdzhanova G."/>
        </authorList>
    </citation>
    <scope>NUCLEOTIDE SEQUENCE</scope>
</reference>
<evidence type="ECO:0000313" key="10">
    <source>
        <dbReference type="EMBL" id="CAF9909188.1"/>
    </source>
</evidence>
<dbReference type="OrthoDB" id="196709at2759"/>
<evidence type="ECO:0000256" key="2">
    <source>
        <dbReference type="ARBA" id="ARBA00004687"/>
    </source>
</evidence>
<dbReference type="AlphaFoldDB" id="A0A8H3I8P9"/>
<keyword evidence="6 9" id="KW-1133">Transmembrane helix</keyword>
<feature type="transmembrane region" description="Helical" evidence="9">
    <location>
        <begin position="304"/>
        <end position="323"/>
    </location>
</feature>
<feature type="compositionally biased region" description="Low complexity" evidence="8">
    <location>
        <begin position="256"/>
        <end position="273"/>
    </location>
</feature>
<feature type="region of interest" description="Disordered" evidence="8">
    <location>
        <begin position="1"/>
        <end position="91"/>
    </location>
</feature>
<evidence type="ECO:0000256" key="7">
    <source>
        <dbReference type="ARBA" id="ARBA00023136"/>
    </source>
</evidence>
<evidence type="ECO:0008006" key="12">
    <source>
        <dbReference type="Google" id="ProtNLM"/>
    </source>
</evidence>
<proteinExistence type="inferred from homology"/>
<evidence type="ECO:0000256" key="9">
    <source>
        <dbReference type="SAM" id="Phobius"/>
    </source>
</evidence>
<evidence type="ECO:0000256" key="6">
    <source>
        <dbReference type="ARBA" id="ARBA00022989"/>
    </source>
</evidence>
<evidence type="ECO:0000256" key="1">
    <source>
        <dbReference type="ARBA" id="ARBA00004141"/>
    </source>
</evidence>
<feature type="compositionally biased region" description="Polar residues" evidence="8">
    <location>
        <begin position="9"/>
        <end position="21"/>
    </location>
</feature>
<dbReference type="GO" id="GO:0006506">
    <property type="term" value="P:GPI anchor biosynthetic process"/>
    <property type="evidence" value="ECO:0007669"/>
    <property type="project" value="UniProtKB-UniPathway"/>
</dbReference>
<feature type="transmembrane region" description="Helical" evidence="9">
    <location>
        <begin position="335"/>
        <end position="353"/>
    </location>
</feature>
<evidence type="ECO:0000256" key="4">
    <source>
        <dbReference type="ARBA" id="ARBA00022502"/>
    </source>
</evidence>
<dbReference type="InterPro" id="IPR009450">
    <property type="entry name" value="Plno_GlcNAc_GPI2"/>
</dbReference>
<name>A0A8H3I8P9_9LECA</name>
<keyword evidence="5 9" id="KW-0812">Transmembrane</keyword>
<feature type="region of interest" description="Disordered" evidence="8">
    <location>
        <begin position="244"/>
        <end position="282"/>
    </location>
</feature>
<dbReference type="Pfam" id="PF06432">
    <property type="entry name" value="GPI2"/>
    <property type="match status" value="1"/>
</dbReference>
<dbReference type="GO" id="GO:0000506">
    <property type="term" value="C:glycosylphosphatidylinositol-N-acetylglucosaminyltransferase (GPI-GnT) complex"/>
    <property type="evidence" value="ECO:0007669"/>
    <property type="project" value="TreeGrafter"/>
</dbReference>
<dbReference type="EMBL" id="CAJPDS010000007">
    <property type="protein sequence ID" value="CAF9909188.1"/>
    <property type="molecule type" value="Genomic_DNA"/>
</dbReference>
<keyword evidence="7 9" id="KW-0472">Membrane</keyword>
<evidence type="ECO:0000256" key="3">
    <source>
        <dbReference type="ARBA" id="ARBA00008321"/>
    </source>
</evidence>
<dbReference type="UniPathway" id="UPA00196"/>
<evidence type="ECO:0000313" key="11">
    <source>
        <dbReference type="Proteomes" id="UP000664521"/>
    </source>
</evidence>
<evidence type="ECO:0000256" key="8">
    <source>
        <dbReference type="SAM" id="MobiDB-lite"/>
    </source>
</evidence>
<feature type="compositionally biased region" description="Low complexity" evidence="8">
    <location>
        <begin position="206"/>
        <end position="219"/>
    </location>
</feature>
<dbReference type="Proteomes" id="UP000664521">
    <property type="component" value="Unassembled WGS sequence"/>
</dbReference>
<comment type="subcellular location">
    <subcellularLocation>
        <location evidence="1">Membrane</location>
        <topology evidence="1">Multi-pass membrane protein</topology>
    </subcellularLocation>
</comment>
<feature type="compositionally biased region" description="Basic residues" evidence="8">
    <location>
        <begin position="77"/>
        <end position="91"/>
    </location>
</feature>
<dbReference type="PANTHER" id="PTHR12982">
    <property type="entry name" value="PHOSPHATIDYLINOSITOL GLYCAN, CLASS C"/>
    <property type="match status" value="1"/>
</dbReference>
<protein>
    <recommendedName>
        <fullName evidence="12">GPI2-domain-containing protein</fullName>
    </recommendedName>
</protein>
<comment type="caution">
    <text evidence="10">The sequence shown here is derived from an EMBL/GenBank/DDBJ whole genome shotgun (WGS) entry which is preliminary data.</text>
</comment>
<feature type="transmembrane region" description="Helical" evidence="9">
    <location>
        <begin position="132"/>
        <end position="160"/>
    </location>
</feature>
<comment type="pathway">
    <text evidence="2">Glycolipid biosynthesis; glycosylphosphatidylinositol-anchor biosynthesis.</text>
</comment>
<gene>
    <name evidence="10" type="ORF">HETSPECPRED_008870</name>
</gene>
<dbReference type="PANTHER" id="PTHR12982:SF0">
    <property type="entry name" value="PHOSPHATIDYLINOSITOL N-ACETYLGLUCOSAMINYLTRANSFERASE SUBUNIT C"/>
    <property type="match status" value="1"/>
</dbReference>
<evidence type="ECO:0000256" key="5">
    <source>
        <dbReference type="ARBA" id="ARBA00022692"/>
    </source>
</evidence>
<keyword evidence="4" id="KW-0337">GPI-anchor biosynthesis</keyword>
<sequence>MISFEPITASPTTHHTSNSQPPLHHRPFSDPNHLAPEDAFLAHSPPTRKTRDAYASTSGTEALKTDQYDTWTDSASRRKREKERGRSGSRRRKGEWKKLLWVRHPGYPDNYTDPPTFLSHLQRNPRLQLYDFWPLVADSTVIVQHICAVAIFVCCFVGIYQERISPVSVVGWGSAGTVLGWVMWDIWVGREAAKATTEPSVPLSTEVSNSEAESGASSAFGNTTPLFQGKESEGLGLGLSLTTSNLSSGRRHSHSRSLTSIPSTSSAPSPTLSNHPNGQIGSQIQTQYHNTNSPLSSRNQQRLATAKSAILIYCALLGLSPILKSLTESTTKDSIWAMSSWLMLINIFFFDYGGGVGVK</sequence>
<keyword evidence="11" id="KW-1185">Reference proteome</keyword>
<organism evidence="10 11">
    <name type="scientific">Heterodermia speciosa</name>
    <dbReference type="NCBI Taxonomy" id="116794"/>
    <lineage>
        <taxon>Eukaryota</taxon>
        <taxon>Fungi</taxon>
        <taxon>Dikarya</taxon>
        <taxon>Ascomycota</taxon>
        <taxon>Pezizomycotina</taxon>
        <taxon>Lecanoromycetes</taxon>
        <taxon>OSLEUM clade</taxon>
        <taxon>Lecanoromycetidae</taxon>
        <taxon>Caliciales</taxon>
        <taxon>Physciaceae</taxon>
        <taxon>Heterodermia</taxon>
    </lineage>
</organism>